<proteinExistence type="predicted"/>
<accession>A0ABT2HXM1</accession>
<dbReference type="RefSeq" id="WP_260104341.1">
    <property type="nucleotide sequence ID" value="NZ_JALXSQ010000024.1"/>
</dbReference>
<dbReference type="EMBL" id="JALXSQ010000024">
    <property type="protein sequence ID" value="MCT2043069.1"/>
    <property type="molecule type" value="Genomic_DNA"/>
</dbReference>
<name>A0ABT2HXM1_9MICO</name>
<feature type="region of interest" description="Disordered" evidence="1">
    <location>
        <begin position="191"/>
        <end position="223"/>
    </location>
</feature>
<reference evidence="2 3" key="1">
    <citation type="submission" date="2022-04" db="EMBL/GenBank/DDBJ databases">
        <title>Human microbiome associated bacterial genomes.</title>
        <authorList>
            <person name="Sandstrom S."/>
            <person name="Salamzade R."/>
            <person name="Kalan L.R."/>
        </authorList>
    </citation>
    <scope>NUCLEOTIDE SEQUENCE [LARGE SCALE GENOMIC DNA]</scope>
    <source>
        <strain evidence="3">p3-SID1799</strain>
    </source>
</reference>
<feature type="compositionally biased region" description="Basic residues" evidence="1">
    <location>
        <begin position="191"/>
        <end position="214"/>
    </location>
</feature>
<protein>
    <recommendedName>
        <fullName evidence="4">Replication protein</fullName>
    </recommendedName>
</protein>
<gene>
    <name evidence="2" type="ORF">M3D15_06955</name>
</gene>
<organism evidence="2 3">
    <name type="scientific">Pseudoclavibacter albus</name>
    <dbReference type="NCBI Taxonomy" id="272241"/>
    <lineage>
        <taxon>Bacteria</taxon>
        <taxon>Bacillati</taxon>
        <taxon>Actinomycetota</taxon>
        <taxon>Actinomycetes</taxon>
        <taxon>Micrococcales</taxon>
        <taxon>Microbacteriaceae</taxon>
        <taxon>Pseudoclavibacter</taxon>
    </lineage>
</organism>
<evidence type="ECO:0000313" key="2">
    <source>
        <dbReference type="EMBL" id="MCT2043069.1"/>
    </source>
</evidence>
<keyword evidence="3" id="KW-1185">Reference proteome</keyword>
<dbReference type="Proteomes" id="UP001525379">
    <property type="component" value="Unassembled WGS sequence"/>
</dbReference>
<sequence>MHSVPRRIQTSPEPTTRRVVRSWHFEAPSDHAKHPAWHSPMQWMLLVAFALDTEAGDRARKKEISREKVLAIAYAEARTADYATGRSVTTSNATLAARTGMSERHAERGRKWLVDMGLAVVLVAGRHLNRAERRAARAAHGGNQIAAASHRALIAPKRWVLAAARFLTDDSTGDLPSNTLSSLTRHLFKRVTKRAHARRSAATRPPAKKKRKSAPPKPRNLASQKFTAQLQRRLSWLNLCSTRHIGHLCDLLERRNITPDRWTVDALITHLNQWIADHGWRLPQTAHDPLAVLATMLDRAVTEDTITPAQRANERAERIAARARERAAEDARRAAQAPSAEALAAFREAFP</sequence>
<comment type="caution">
    <text evidence="2">The sequence shown here is derived from an EMBL/GenBank/DDBJ whole genome shotgun (WGS) entry which is preliminary data.</text>
</comment>
<evidence type="ECO:0000313" key="3">
    <source>
        <dbReference type="Proteomes" id="UP001525379"/>
    </source>
</evidence>
<evidence type="ECO:0000256" key="1">
    <source>
        <dbReference type="SAM" id="MobiDB-lite"/>
    </source>
</evidence>
<evidence type="ECO:0008006" key="4">
    <source>
        <dbReference type="Google" id="ProtNLM"/>
    </source>
</evidence>